<feature type="transmembrane region" description="Helical" evidence="2">
    <location>
        <begin position="160"/>
        <end position="182"/>
    </location>
</feature>
<sequence>MATPAPSFNAPSYGSPLPPQAATPYSPGAHPGAAPTAIASPAPWHRAVLYAVPVLALLALIATFLPVATVSAAGESQSANYWSDQVDAKGEAVLLLLLFLAAIGLGVASILQQSRPLLIVAGAVTAIAGLFGAIDGFGNLGEFSDDDLDLGGFIETNPGLGTYLLAFAGLFLVIGGVLLIIIGATTKPQAAAPAMVLGGYGLPGAGAPGQPGQPAQFGAPQTPYQQPGYGQQPPYQG</sequence>
<gene>
    <name evidence="3" type="ORF">SAMN05216246_11137</name>
</gene>
<keyword evidence="2" id="KW-0812">Transmembrane</keyword>
<organism evidence="3 4">
    <name type="scientific">Actinomyces denticolens</name>
    <dbReference type="NCBI Taxonomy" id="52767"/>
    <lineage>
        <taxon>Bacteria</taxon>
        <taxon>Bacillati</taxon>
        <taxon>Actinomycetota</taxon>
        <taxon>Actinomycetes</taxon>
        <taxon>Actinomycetales</taxon>
        <taxon>Actinomycetaceae</taxon>
        <taxon>Actinomyces</taxon>
    </lineage>
</organism>
<proteinExistence type="predicted"/>
<dbReference type="EMBL" id="FQYL01000011">
    <property type="protein sequence ID" value="SHJ10507.1"/>
    <property type="molecule type" value="Genomic_DNA"/>
</dbReference>
<comment type="caution">
    <text evidence="3">The sequence shown here is derived from an EMBL/GenBank/DDBJ whole genome shotgun (WGS) entry which is preliminary data.</text>
</comment>
<protein>
    <submittedName>
        <fullName evidence="3">Uncharacterized protein</fullName>
    </submittedName>
</protein>
<accession>A0ABY1IFM1</accession>
<name>A0ABY1IFM1_9ACTO</name>
<feature type="transmembrane region" description="Helical" evidence="2">
    <location>
        <begin position="92"/>
        <end position="111"/>
    </location>
</feature>
<keyword evidence="2" id="KW-1133">Transmembrane helix</keyword>
<feature type="transmembrane region" description="Helical" evidence="2">
    <location>
        <begin position="47"/>
        <end position="72"/>
    </location>
</feature>
<reference evidence="3 4" key="1">
    <citation type="submission" date="2016-11" db="EMBL/GenBank/DDBJ databases">
        <authorList>
            <person name="Varghese N."/>
            <person name="Submissions S."/>
        </authorList>
    </citation>
    <scope>NUCLEOTIDE SEQUENCE [LARGE SCALE GENOMIC DNA]</scope>
    <source>
        <strain evidence="3 4">PA</strain>
    </source>
</reference>
<feature type="transmembrane region" description="Helical" evidence="2">
    <location>
        <begin position="118"/>
        <end position="140"/>
    </location>
</feature>
<evidence type="ECO:0000256" key="2">
    <source>
        <dbReference type="SAM" id="Phobius"/>
    </source>
</evidence>
<evidence type="ECO:0000313" key="4">
    <source>
        <dbReference type="Proteomes" id="UP000184390"/>
    </source>
</evidence>
<dbReference type="Proteomes" id="UP000184390">
    <property type="component" value="Unassembled WGS sequence"/>
</dbReference>
<keyword evidence="2" id="KW-0472">Membrane</keyword>
<keyword evidence="4" id="KW-1185">Reference proteome</keyword>
<evidence type="ECO:0000256" key="1">
    <source>
        <dbReference type="SAM" id="MobiDB-lite"/>
    </source>
</evidence>
<feature type="region of interest" description="Disordered" evidence="1">
    <location>
        <begin position="1"/>
        <end position="28"/>
    </location>
</feature>
<feature type="region of interest" description="Disordered" evidence="1">
    <location>
        <begin position="207"/>
        <end position="237"/>
    </location>
</feature>
<dbReference type="RefSeq" id="WP_073453725.1">
    <property type="nucleotide sequence ID" value="NZ_FQYL01000011.1"/>
</dbReference>
<feature type="compositionally biased region" description="Low complexity" evidence="1">
    <location>
        <begin position="210"/>
        <end position="237"/>
    </location>
</feature>
<evidence type="ECO:0000313" key="3">
    <source>
        <dbReference type="EMBL" id="SHJ10507.1"/>
    </source>
</evidence>